<accession>A0A9P6YHY8</accession>
<comment type="caution">
    <text evidence="1">The sequence shown here is derived from an EMBL/GenBank/DDBJ whole genome shotgun (WGS) entry which is preliminary data.</text>
</comment>
<dbReference type="Proteomes" id="UP000717996">
    <property type="component" value="Unassembled WGS sequence"/>
</dbReference>
<evidence type="ECO:0000313" key="2">
    <source>
        <dbReference type="Proteomes" id="UP000717996"/>
    </source>
</evidence>
<evidence type="ECO:0000313" key="1">
    <source>
        <dbReference type="EMBL" id="KAG1548901.1"/>
    </source>
</evidence>
<evidence type="ECO:0008006" key="3">
    <source>
        <dbReference type="Google" id="ProtNLM"/>
    </source>
</evidence>
<proteinExistence type="predicted"/>
<name>A0A9P6YHY8_RHIOR</name>
<dbReference type="OrthoDB" id="2280553at2759"/>
<dbReference type="EMBL" id="JAANIT010000332">
    <property type="protein sequence ID" value="KAG1548901.1"/>
    <property type="molecule type" value="Genomic_DNA"/>
</dbReference>
<gene>
    <name evidence="1" type="ORF">G6F51_003385</name>
</gene>
<reference evidence="1" key="1">
    <citation type="journal article" date="2020" name="Microb. Genom.">
        <title>Genetic diversity of clinical and environmental Mucorales isolates obtained from an investigation of mucormycosis cases among solid organ transplant recipients.</title>
        <authorList>
            <person name="Nguyen M.H."/>
            <person name="Kaul D."/>
            <person name="Muto C."/>
            <person name="Cheng S.J."/>
            <person name="Richter R.A."/>
            <person name="Bruno V.M."/>
            <person name="Liu G."/>
            <person name="Beyhan S."/>
            <person name="Sundermann A.J."/>
            <person name="Mounaud S."/>
            <person name="Pasculle A.W."/>
            <person name="Nierman W.C."/>
            <person name="Driscoll E."/>
            <person name="Cumbie R."/>
            <person name="Clancy C.J."/>
            <person name="Dupont C.L."/>
        </authorList>
    </citation>
    <scope>NUCLEOTIDE SEQUENCE</scope>
    <source>
        <strain evidence="1">GL16</strain>
    </source>
</reference>
<dbReference type="AlphaFoldDB" id="A0A9P6YHY8"/>
<sequence length="175" mass="20385">MKKAQESIAYFKKSILLLKEICQDTEATTTKKDIARVGLTLTRKDLPKYQLASSIRLPFPNDEAFDSEERFLRTFEKVVYSTGMNIEMVWDKYLPLCIHYDHDPWVEAEIKGCHDWKLARKCFLNKFTTLHCTRESATMVFAMVMRDIETVTQYNARFLRVVNDADLNASDPMLA</sequence>
<protein>
    <recommendedName>
        <fullName evidence="3">Retrotransposon gag domain-containing protein</fullName>
    </recommendedName>
</protein>
<organism evidence="1 2">
    <name type="scientific">Rhizopus oryzae</name>
    <name type="common">Mucormycosis agent</name>
    <name type="synonym">Rhizopus arrhizus var. delemar</name>
    <dbReference type="NCBI Taxonomy" id="64495"/>
    <lineage>
        <taxon>Eukaryota</taxon>
        <taxon>Fungi</taxon>
        <taxon>Fungi incertae sedis</taxon>
        <taxon>Mucoromycota</taxon>
        <taxon>Mucoromycotina</taxon>
        <taxon>Mucoromycetes</taxon>
        <taxon>Mucorales</taxon>
        <taxon>Mucorineae</taxon>
        <taxon>Rhizopodaceae</taxon>
        <taxon>Rhizopus</taxon>
    </lineage>
</organism>